<evidence type="ECO:0000313" key="2">
    <source>
        <dbReference type="Proteomes" id="UP000653343"/>
    </source>
</evidence>
<evidence type="ECO:0008006" key="3">
    <source>
        <dbReference type="Google" id="ProtNLM"/>
    </source>
</evidence>
<proteinExistence type="predicted"/>
<accession>A0ABQ2XVH0</accession>
<gene>
    <name evidence="1" type="ORF">GCM10010946_09770</name>
</gene>
<name>A0ABQ2XVH0_9BURK</name>
<dbReference type="RefSeq" id="WP_189355933.1">
    <property type="nucleotide sequence ID" value="NZ_BMYU01000002.1"/>
</dbReference>
<dbReference type="EMBL" id="BMYU01000002">
    <property type="protein sequence ID" value="GGX34590.1"/>
    <property type="molecule type" value="Genomic_DNA"/>
</dbReference>
<comment type="caution">
    <text evidence="1">The sequence shown here is derived from an EMBL/GenBank/DDBJ whole genome shotgun (WGS) entry which is preliminary data.</text>
</comment>
<evidence type="ECO:0000313" key="1">
    <source>
        <dbReference type="EMBL" id="GGX34590.1"/>
    </source>
</evidence>
<dbReference type="Proteomes" id="UP000653343">
    <property type="component" value="Unassembled WGS sequence"/>
</dbReference>
<protein>
    <recommendedName>
        <fullName evidence="3">DUF892 family protein</fullName>
    </recommendedName>
</protein>
<organism evidence="1 2">
    <name type="scientific">Undibacterium squillarum</name>
    <dbReference type="NCBI Taxonomy" id="1131567"/>
    <lineage>
        <taxon>Bacteria</taxon>
        <taxon>Pseudomonadati</taxon>
        <taxon>Pseudomonadota</taxon>
        <taxon>Betaproteobacteria</taxon>
        <taxon>Burkholderiales</taxon>
        <taxon>Oxalobacteraceae</taxon>
        <taxon>Undibacterium</taxon>
    </lineage>
</organism>
<sequence>MTDPLTDSLLLLFSEKAREQKDPVAAVAELNLQLQIHRRTTDQDSAPLAGLRNIGALHLTHVIKRAYSHHISPEIMVSTLARAGQPLDATAFAIQRSYGPMTALTLIGLLKNDEIFSRASESELHAALTEAGFDQVQIVNALWIQHAGSDTSDEHAYSA</sequence>
<reference evidence="2" key="1">
    <citation type="journal article" date="2019" name="Int. J. Syst. Evol. Microbiol.">
        <title>The Global Catalogue of Microorganisms (GCM) 10K type strain sequencing project: providing services to taxonomists for standard genome sequencing and annotation.</title>
        <authorList>
            <consortium name="The Broad Institute Genomics Platform"/>
            <consortium name="The Broad Institute Genome Sequencing Center for Infectious Disease"/>
            <person name="Wu L."/>
            <person name="Ma J."/>
        </authorList>
    </citation>
    <scope>NUCLEOTIDE SEQUENCE [LARGE SCALE GENOMIC DNA]</scope>
    <source>
        <strain evidence="2">KCTC 23917</strain>
    </source>
</reference>
<keyword evidence="2" id="KW-1185">Reference proteome</keyword>